<gene>
    <name evidence="1" type="ORF">QIT00_10845</name>
</gene>
<sequence length="120" mass="12702">MTDSGSSGQDEKPMVGTRTYVDVEQAQKRMSVEAAEPDPSPQFSNGVSTAYRWALGHADRAPVTGDGAADGVPDLQTLTAEVDAAAVQTENLTGLPEVREYSRGVHDALAWVCGHTHHAP</sequence>
<proteinExistence type="predicted"/>
<protein>
    <submittedName>
        <fullName evidence="1">Uncharacterized protein</fullName>
    </submittedName>
</protein>
<organism evidence="1 2">
    <name type="scientific">Streptomyces luteolus</name>
    <dbReference type="NCBI Taxonomy" id="3043615"/>
    <lineage>
        <taxon>Bacteria</taxon>
        <taxon>Bacillati</taxon>
        <taxon>Actinomycetota</taxon>
        <taxon>Actinomycetes</taxon>
        <taxon>Kitasatosporales</taxon>
        <taxon>Streptomycetaceae</taxon>
        <taxon>Streptomyces</taxon>
    </lineage>
</organism>
<keyword evidence="2" id="KW-1185">Reference proteome</keyword>
<accession>A0ABT6STW3</accession>
<dbReference type="Proteomes" id="UP001237105">
    <property type="component" value="Unassembled WGS sequence"/>
</dbReference>
<name>A0ABT6STW3_9ACTN</name>
<evidence type="ECO:0000313" key="1">
    <source>
        <dbReference type="EMBL" id="MDI3419054.1"/>
    </source>
</evidence>
<comment type="caution">
    <text evidence="1">The sequence shown here is derived from an EMBL/GenBank/DDBJ whole genome shotgun (WGS) entry which is preliminary data.</text>
</comment>
<dbReference type="RefSeq" id="WP_282534967.1">
    <property type="nucleotide sequence ID" value="NZ_JASCIS010000009.1"/>
</dbReference>
<reference evidence="1 2" key="1">
    <citation type="submission" date="2023-05" db="EMBL/GenBank/DDBJ databases">
        <title>Draft genome sequence of Streptomyces sp. B-S-A12 isolated from a cave soil in Thailand.</title>
        <authorList>
            <person name="Chamroensaksri N."/>
            <person name="Muangham S."/>
        </authorList>
    </citation>
    <scope>NUCLEOTIDE SEQUENCE [LARGE SCALE GENOMIC DNA]</scope>
    <source>
        <strain evidence="1 2">B-S-A12</strain>
    </source>
</reference>
<evidence type="ECO:0000313" key="2">
    <source>
        <dbReference type="Proteomes" id="UP001237105"/>
    </source>
</evidence>
<dbReference type="EMBL" id="JASCIS010000009">
    <property type="protein sequence ID" value="MDI3419054.1"/>
    <property type="molecule type" value="Genomic_DNA"/>
</dbReference>